<evidence type="ECO:0000313" key="1">
    <source>
        <dbReference type="EMBL" id="CAG7871018.1"/>
    </source>
</evidence>
<evidence type="ECO:0000313" key="2">
    <source>
        <dbReference type="Proteomes" id="UP000694005"/>
    </source>
</evidence>
<feature type="non-terminal residue" evidence="1">
    <location>
        <position position="1"/>
    </location>
</feature>
<dbReference type="Gramene" id="A06p32580.2_BraZ1">
    <property type="protein sequence ID" value="A06p32580.2_BraZ1.CDS.1"/>
    <property type="gene ID" value="A06g32580.2_BraZ1"/>
</dbReference>
<sequence>QATQFHGFRSVEVLLDTPPGSPKKCPEARGASVRLQISLYRPVCVFMEKPRLCPRQDQSSPIKYSIGVWPSLLRSASCLSAKNT</sequence>
<organism evidence="1 2">
    <name type="scientific">Brassica campestris</name>
    <name type="common">Field mustard</name>
    <dbReference type="NCBI Taxonomy" id="3711"/>
    <lineage>
        <taxon>Eukaryota</taxon>
        <taxon>Viridiplantae</taxon>
        <taxon>Streptophyta</taxon>
        <taxon>Embryophyta</taxon>
        <taxon>Tracheophyta</taxon>
        <taxon>Spermatophyta</taxon>
        <taxon>Magnoliopsida</taxon>
        <taxon>eudicotyledons</taxon>
        <taxon>Gunneridae</taxon>
        <taxon>Pentapetalae</taxon>
        <taxon>rosids</taxon>
        <taxon>malvids</taxon>
        <taxon>Brassicales</taxon>
        <taxon>Brassicaceae</taxon>
        <taxon>Brassiceae</taxon>
        <taxon>Brassica</taxon>
    </lineage>
</organism>
<proteinExistence type="predicted"/>
<dbReference type="AlphaFoldDB" id="A0A8D9G6K9"/>
<name>A0A8D9G6K9_BRACM</name>
<feature type="non-terminal residue" evidence="1">
    <location>
        <position position="84"/>
    </location>
</feature>
<protein>
    <submittedName>
        <fullName evidence="1">Uncharacterized protein</fullName>
    </submittedName>
</protein>
<accession>A0A8D9G6K9</accession>
<gene>
    <name evidence="1" type="ORF">BRAPAZ1V2_A06P32580.2</name>
</gene>
<reference evidence="1 2" key="1">
    <citation type="submission" date="2021-07" db="EMBL/GenBank/DDBJ databases">
        <authorList>
            <consortium name="Genoscope - CEA"/>
            <person name="William W."/>
        </authorList>
    </citation>
    <scope>NUCLEOTIDE SEQUENCE [LARGE SCALE GENOMIC DNA]</scope>
</reference>
<dbReference type="Proteomes" id="UP000694005">
    <property type="component" value="Chromosome A06"/>
</dbReference>
<dbReference type="EMBL" id="LS974622">
    <property type="protein sequence ID" value="CAG7871018.1"/>
    <property type="molecule type" value="Genomic_DNA"/>
</dbReference>